<evidence type="ECO:0000256" key="1">
    <source>
        <dbReference type="SAM" id="MobiDB-lite"/>
    </source>
</evidence>
<proteinExistence type="predicted"/>
<sequence>MSSPMASESSNARTNSDKIERLRVFQSAHGLGRSPDVRTNILKSSDRVPSPLSRSRSWIASQSRNAGRNMPKSSDRFEDEENEKEGRDVVAAAATRGWLLVRGKGSG</sequence>
<feature type="region of interest" description="Disordered" evidence="1">
    <location>
        <begin position="26"/>
        <end position="86"/>
    </location>
</feature>
<accession>A0ABR2TXI6</accession>
<protein>
    <submittedName>
        <fullName evidence="2">Uncharacterized protein</fullName>
    </submittedName>
</protein>
<evidence type="ECO:0000313" key="3">
    <source>
        <dbReference type="Proteomes" id="UP001396334"/>
    </source>
</evidence>
<feature type="compositionally biased region" description="Polar residues" evidence="1">
    <location>
        <begin position="1"/>
        <end position="14"/>
    </location>
</feature>
<keyword evidence="3" id="KW-1185">Reference proteome</keyword>
<gene>
    <name evidence="2" type="ORF">V6N11_017274</name>
</gene>
<dbReference type="Proteomes" id="UP001396334">
    <property type="component" value="Unassembled WGS sequence"/>
</dbReference>
<organism evidence="2 3">
    <name type="scientific">Hibiscus sabdariffa</name>
    <name type="common">roselle</name>
    <dbReference type="NCBI Taxonomy" id="183260"/>
    <lineage>
        <taxon>Eukaryota</taxon>
        <taxon>Viridiplantae</taxon>
        <taxon>Streptophyta</taxon>
        <taxon>Embryophyta</taxon>
        <taxon>Tracheophyta</taxon>
        <taxon>Spermatophyta</taxon>
        <taxon>Magnoliopsida</taxon>
        <taxon>eudicotyledons</taxon>
        <taxon>Gunneridae</taxon>
        <taxon>Pentapetalae</taxon>
        <taxon>rosids</taxon>
        <taxon>malvids</taxon>
        <taxon>Malvales</taxon>
        <taxon>Malvaceae</taxon>
        <taxon>Malvoideae</taxon>
        <taxon>Hibiscus</taxon>
    </lineage>
</organism>
<feature type="compositionally biased region" description="Polar residues" evidence="1">
    <location>
        <begin position="52"/>
        <end position="66"/>
    </location>
</feature>
<evidence type="ECO:0000313" key="2">
    <source>
        <dbReference type="EMBL" id="KAK9042195.1"/>
    </source>
</evidence>
<reference evidence="2 3" key="1">
    <citation type="journal article" date="2024" name="G3 (Bethesda)">
        <title>Genome assembly of Hibiscus sabdariffa L. provides insights into metabolisms of medicinal natural products.</title>
        <authorList>
            <person name="Kim T."/>
        </authorList>
    </citation>
    <scope>NUCLEOTIDE SEQUENCE [LARGE SCALE GENOMIC DNA]</scope>
    <source>
        <strain evidence="2">TK-2024</strain>
        <tissue evidence="2">Old leaves</tissue>
    </source>
</reference>
<feature type="region of interest" description="Disordered" evidence="1">
    <location>
        <begin position="1"/>
        <end position="20"/>
    </location>
</feature>
<comment type="caution">
    <text evidence="2">The sequence shown here is derived from an EMBL/GenBank/DDBJ whole genome shotgun (WGS) entry which is preliminary data.</text>
</comment>
<name>A0ABR2TXI6_9ROSI</name>
<dbReference type="EMBL" id="JBBPBN010000004">
    <property type="protein sequence ID" value="KAK9042195.1"/>
    <property type="molecule type" value="Genomic_DNA"/>
</dbReference>